<dbReference type="GO" id="GO:0005737">
    <property type="term" value="C:cytoplasm"/>
    <property type="evidence" value="ECO:0007669"/>
    <property type="project" value="TreeGrafter"/>
</dbReference>
<keyword evidence="2 5" id="KW-0862">Zinc</keyword>
<evidence type="ECO:0000259" key="7">
    <source>
        <dbReference type="PROSITE" id="PS51790"/>
    </source>
</evidence>
<dbReference type="PATRIC" id="fig|926562.3.peg.391"/>
<reference evidence="8 9" key="1">
    <citation type="journal article" date="2012" name="Stand. Genomic Sci.">
        <title>Genome sequence of the orange-pigmented seawater bacterium Owenweeksia hongkongensis type strain (UST20020801(T)).</title>
        <authorList>
            <person name="Riedel T."/>
            <person name="Held B."/>
            <person name="Nolan M."/>
            <person name="Lucas S."/>
            <person name="Lapidus A."/>
            <person name="Tice H."/>
            <person name="Del Rio T.G."/>
            <person name="Cheng J.F."/>
            <person name="Han C."/>
            <person name="Tapia R."/>
            <person name="Goodwin L.A."/>
            <person name="Pitluck S."/>
            <person name="Liolios K."/>
            <person name="Mavromatis K."/>
            <person name="Pagani I."/>
            <person name="Ivanova N."/>
            <person name="Mikhailova N."/>
            <person name="Pati A."/>
            <person name="Chen A."/>
            <person name="Palaniappan K."/>
            <person name="Rohde M."/>
            <person name="Tindall B.J."/>
            <person name="Detter J.C."/>
            <person name="Goker M."/>
            <person name="Woyke T."/>
            <person name="Bristow J."/>
            <person name="Eisen J.A."/>
            <person name="Markowitz V."/>
            <person name="Hugenholtz P."/>
            <person name="Klenk H.P."/>
            <person name="Kyrpides N.C."/>
        </authorList>
    </citation>
    <scope>NUCLEOTIDE SEQUENCE</scope>
    <source>
        <strain evidence="9">DSM 17368 / JCM 12287 / NRRL B-23963</strain>
    </source>
</reference>
<evidence type="ECO:0000256" key="2">
    <source>
        <dbReference type="ARBA" id="ARBA00022833"/>
    </source>
</evidence>
<comment type="cofactor">
    <cofactor evidence="5">
        <name>Zn(2+)</name>
        <dbReference type="ChEBI" id="CHEBI:29105"/>
    </cofactor>
    <text evidence="5">Binds 1 zinc ion per subunit. The zinc ion is important for the structural integrity of the protein.</text>
</comment>
<keyword evidence="9" id="KW-1185">Reference proteome</keyword>
<dbReference type="EC" id="1.8.4.12" evidence="5"/>
<keyword evidence="1 5" id="KW-0479">Metal-binding</keyword>
<organism evidence="8 9">
    <name type="scientific">Owenweeksia hongkongensis (strain DSM 17368 / CIP 108786 / JCM 12287 / NRRL B-23963 / UST20020801)</name>
    <dbReference type="NCBI Taxonomy" id="926562"/>
    <lineage>
        <taxon>Bacteria</taxon>
        <taxon>Pseudomonadati</taxon>
        <taxon>Bacteroidota</taxon>
        <taxon>Flavobacteriia</taxon>
        <taxon>Flavobacteriales</taxon>
        <taxon>Owenweeksiaceae</taxon>
        <taxon>Owenweeksia</taxon>
    </lineage>
</organism>
<dbReference type="InterPro" id="IPR011057">
    <property type="entry name" value="Mss4-like_sf"/>
</dbReference>
<evidence type="ECO:0000313" key="9">
    <source>
        <dbReference type="Proteomes" id="UP000005631"/>
    </source>
</evidence>
<keyword evidence="6" id="KW-0732">Signal</keyword>
<protein>
    <recommendedName>
        <fullName evidence="5">Peptide methionine sulfoxide reductase MsrB</fullName>
        <ecNumber evidence="5">1.8.4.12</ecNumber>
    </recommendedName>
    <alternativeName>
        <fullName evidence="5">Peptide-methionine (R)-S-oxide reductase</fullName>
    </alternativeName>
</protein>
<gene>
    <name evidence="5" type="primary">msrB</name>
    <name evidence="8" type="ordered locus">Oweho_0381</name>
</gene>
<dbReference type="AlphaFoldDB" id="G8R8L9"/>
<feature type="binding site" evidence="5">
    <location>
        <position position="131"/>
    </location>
    <ligand>
        <name>Zn(2+)</name>
        <dbReference type="ChEBI" id="CHEBI:29105"/>
    </ligand>
</feature>
<dbReference type="SUPFAM" id="SSF51316">
    <property type="entry name" value="Mss4-like"/>
    <property type="match status" value="1"/>
</dbReference>
<dbReference type="KEGG" id="oho:Oweho_0381"/>
<dbReference type="Proteomes" id="UP000005631">
    <property type="component" value="Chromosome"/>
</dbReference>
<feature type="binding site" evidence="5">
    <location>
        <position position="82"/>
    </location>
    <ligand>
        <name>Zn(2+)</name>
        <dbReference type="ChEBI" id="CHEBI:29105"/>
    </ligand>
</feature>
<dbReference type="PANTHER" id="PTHR10173:SF52">
    <property type="entry name" value="METHIONINE-R-SULFOXIDE REDUCTASE B1"/>
    <property type="match status" value="1"/>
</dbReference>
<dbReference type="Gene3D" id="2.170.150.20">
    <property type="entry name" value="Peptide methionine sulfoxide reductase"/>
    <property type="match status" value="1"/>
</dbReference>
<dbReference type="GO" id="GO:0033743">
    <property type="term" value="F:peptide-methionine (R)-S-oxide reductase activity"/>
    <property type="evidence" value="ECO:0007669"/>
    <property type="project" value="UniProtKB-UniRule"/>
</dbReference>
<comment type="catalytic activity">
    <reaction evidence="4 5">
        <text>L-methionyl-[protein] + [thioredoxin]-disulfide + H2O = L-methionyl-(R)-S-oxide-[protein] + [thioredoxin]-dithiol</text>
        <dbReference type="Rhea" id="RHEA:24164"/>
        <dbReference type="Rhea" id="RHEA-COMP:10698"/>
        <dbReference type="Rhea" id="RHEA-COMP:10700"/>
        <dbReference type="Rhea" id="RHEA-COMP:12313"/>
        <dbReference type="Rhea" id="RHEA-COMP:12314"/>
        <dbReference type="ChEBI" id="CHEBI:15377"/>
        <dbReference type="ChEBI" id="CHEBI:16044"/>
        <dbReference type="ChEBI" id="CHEBI:29950"/>
        <dbReference type="ChEBI" id="CHEBI:45764"/>
        <dbReference type="ChEBI" id="CHEBI:50058"/>
        <dbReference type="EC" id="1.8.4.12"/>
    </reaction>
</comment>
<feature type="signal peptide" evidence="6">
    <location>
        <begin position="1"/>
        <end position="22"/>
    </location>
</feature>
<dbReference type="NCBIfam" id="TIGR00357">
    <property type="entry name" value="peptide-methionine (R)-S-oxide reductase MsrB"/>
    <property type="match status" value="1"/>
</dbReference>
<dbReference type="RefSeq" id="WP_014200762.1">
    <property type="nucleotide sequence ID" value="NC_016599.1"/>
</dbReference>
<keyword evidence="3 5" id="KW-0560">Oxidoreductase</keyword>
<dbReference type="eggNOG" id="COG0229">
    <property type="taxonomic scope" value="Bacteria"/>
</dbReference>
<evidence type="ECO:0000256" key="4">
    <source>
        <dbReference type="ARBA" id="ARBA00048488"/>
    </source>
</evidence>
<dbReference type="GO" id="GO:0030091">
    <property type="term" value="P:protein repair"/>
    <property type="evidence" value="ECO:0007669"/>
    <property type="project" value="InterPro"/>
</dbReference>
<dbReference type="STRING" id="926562.Oweho_0381"/>
<evidence type="ECO:0000313" key="8">
    <source>
        <dbReference type="EMBL" id="AEV31401.1"/>
    </source>
</evidence>
<dbReference type="HAMAP" id="MF_01400">
    <property type="entry name" value="MsrB"/>
    <property type="match status" value="1"/>
</dbReference>
<dbReference type="PANTHER" id="PTHR10173">
    <property type="entry name" value="METHIONINE SULFOXIDE REDUCTASE"/>
    <property type="match status" value="1"/>
</dbReference>
<accession>G8R8L9</accession>
<dbReference type="FunFam" id="2.170.150.20:FF:000009">
    <property type="entry name" value="Peptide-methionine (R)-S-oxide reductase"/>
    <property type="match status" value="1"/>
</dbReference>
<dbReference type="EMBL" id="CP003156">
    <property type="protein sequence ID" value="AEV31401.1"/>
    <property type="molecule type" value="Genomic_DNA"/>
</dbReference>
<sequence length="167" mass="18961">MNPMKNLLLITMSLFLAWGCNAQTKTEIEDMTEYKVQKTDEQWRKELTPEQYRVLREKGTERPGTGEYNLHFEDGIYKCAACDTPLFESESKFDAHCGWPSFDKAISENSVVEKKDYSFGMVRTEILCGTCGGHLGHVFDDGPTETGMRYCINSASLGFKKEGESEK</sequence>
<name>G8R8L9_OWEHD</name>
<dbReference type="InterPro" id="IPR028427">
    <property type="entry name" value="Met_Sox_Rdtase_MsrB"/>
</dbReference>
<proteinExistence type="inferred from homology"/>
<evidence type="ECO:0000256" key="6">
    <source>
        <dbReference type="SAM" id="SignalP"/>
    </source>
</evidence>
<dbReference type="GO" id="GO:0008270">
    <property type="term" value="F:zinc ion binding"/>
    <property type="evidence" value="ECO:0007669"/>
    <property type="project" value="UniProtKB-UniRule"/>
</dbReference>
<dbReference type="HOGENOM" id="CLU_031040_8_5_10"/>
<feature type="active site" description="Nucleophile" evidence="5">
    <location>
        <position position="151"/>
    </location>
</feature>
<dbReference type="Pfam" id="PF01641">
    <property type="entry name" value="SelR"/>
    <property type="match status" value="1"/>
</dbReference>
<dbReference type="GO" id="GO:0006979">
    <property type="term" value="P:response to oxidative stress"/>
    <property type="evidence" value="ECO:0007669"/>
    <property type="project" value="InterPro"/>
</dbReference>
<feature type="chain" id="PRO_5005682197" description="Peptide methionine sulfoxide reductase MsrB" evidence="6">
    <location>
        <begin position="23"/>
        <end position="167"/>
    </location>
</feature>
<dbReference type="PROSITE" id="PS51790">
    <property type="entry name" value="MSRB"/>
    <property type="match status" value="1"/>
</dbReference>
<feature type="binding site" evidence="5">
    <location>
        <position position="79"/>
    </location>
    <ligand>
        <name>Zn(2+)</name>
        <dbReference type="ChEBI" id="CHEBI:29105"/>
    </ligand>
</feature>
<evidence type="ECO:0000256" key="5">
    <source>
        <dbReference type="HAMAP-Rule" id="MF_01400"/>
    </source>
</evidence>
<dbReference type="InterPro" id="IPR002579">
    <property type="entry name" value="Met_Sox_Rdtase_MsrB_dom"/>
</dbReference>
<comment type="similarity">
    <text evidence="5">Belongs to the MsrB Met sulfoxide reductase family.</text>
</comment>
<feature type="domain" description="MsrB" evidence="7">
    <location>
        <begin position="40"/>
        <end position="162"/>
    </location>
</feature>
<feature type="binding site" evidence="5">
    <location>
        <position position="128"/>
    </location>
    <ligand>
        <name>Zn(2+)</name>
        <dbReference type="ChEBI" id="CHEBI:29105"/>
    </ligand>
</feature>
<evidence type="ECO:0000256" key="1">
    <source>
        <dbReference type="ARBA" id="ARBA00022723"/>
    </source>
</evidence>
<evidence type="ECO:0000256" key="3">
    <source>
        <dbReference type="ARBA" id="ARBA00023002"/>
    </source>
</evidence>